<dbReference type="RefSeq" id="WP_177324126.1">
    <property type="nucleotide sequence ID" value="NZ_FONR01000010.1"/>
</dbReference>
<dbReference type="GO" id="GO:0051536">
    <property type="term" value="F:iron-sulfur cluster binding"/>
    <property type="evidence" value="ECO:0007669"/>
    <property type="project" value="UniProtKB-KW"/>
</dbReference>
<keyword evidence="1" id="KW-0949">S-adenosyl-L-methionine</keyword>
<evidence type="ECO:0000256" key="1">
    <source>
        <dbReference type="ARBA" id="ARBA00022691"/>
    </source>
</evidence>
<dbReference type="PANTHER" id="PTHR11228:SF34">
    <property type="entry name" value="TUNGSTEN-CONTAINING ALDEHYDE FERREDOXIN OXIDOREDUCTASE COFACTOR MODIFYING PROTEIN"/>
    <property type="match status" value="1"/>
</dbReference>
<dbReference type="PROSITE" id="PS51918">
    <property type="entry name" value="RADICAL_SAM"/>
    <property type="match status" value="1"/>
</dbReference>
<dbReference type="InterPro" id="IPR007197">
    <property type="entry name" value="rSAM"/>
</dbReference>
<evidence type="ECO:0000256" key="2">
    <source>
        <dbReference type="ARBA" id="ARBA00022723"/>
    </source>
</evidence>
<gene>
    <name evidence="6" type="ORF">SAMN02787118_11010</name>
</gene>
<dbReference type="GO" id="GO:0046872">
    <property type="term" value="F:metal ion binding"/>
    <property type="evidence" value="ECO:0007669"/>
    <property type="project" value="UniProtKB-KW"/>
</dbReference>
<keyword evidence="2" id="KW-0479">Metal-binding</keyword>
<accession>A0A1I2KBY2</accession>
<evidence type="ECO:0000259" key="5">
    <source>
        <dbReference type="PROSITE" id="PS51918"/>
    </source>
</evidence>
<keyword evidence="3" id="KW-0408">Iron</keyword>
<feature type="domain" description="Radical SAM core" evidence="5">
    <location>
        <begin position="5"/>
        <end position="217"/>
    </location>
</feature>
<dbReference type="Proteomes" id="UP000181942">
    <property type="component" value="Unassembled WGS sequence"/>
</dbReference>
<name>A0A1I2KBY2_9ACTN</name>
<dbReference type="SUPFAM" id="SSF102114">
    <property type="entry name" value="Radical SAM enzymes"/>
    <property type="match status" value="1"/>
</dbReference>
<dbReference type="InterPro" id="IPR050377">
    <property type="entry name" value="Radical_SAM_PqqE_MftC-like"/>
</dbReference>
<sequence>MTDSLGALRGVLVSTADNCEVNCRFCFRADVGRDVLSLNTYARALSRLHELGVDELCLSGGEPTDHPEFRQLVRVALQFGFRTSVVTAARTGPRLDALAGVAGMLSHVTVSADSRRADEIGRTGRTISSTPKVFEALGHRRASLHVTAYELDEDDLKAIVSVVETADVPVEVSPLLPSPTFRFENPHLKRDLALIDTFFGMSEQLRTVVSDYHEWLRGPVVRSCQSARLYLSADGFLRRCPYDSSQQVSVFATRQEIGEALEQSFCEPPTTGLACMAICRSESNEG</sequence>
<dbReference type="SFLD" id="SFLDS00029">
    <property type="entry name" value="Radical_SAM"/>
    <property type="match status" value="1"/>
</dbReference>
<dbReference type="EMBL" id="FONR01000010">
    <property type="protein sequence ID" value="SFF64484.1"/>
    <property type="molecule type" value="Genomic_DNA"/>
</dbReference>
<dbReference type="AlphaFoldDB" id="A0A1I2KBY2"/>
<evidence type="ECO:0000256" key="3">
    <source>
        <dbReference type="ARBA" id="ARBA00023004"/>
    </source>
</evidence>
<reference evidence="6 7" key="1">
    <citation type="submission" date="2016-10" db="EMBL/GenBank/DDBJ databases">
        <authorList>
            <person name="de Groot N.N."/>
        </authorList>
    </citation>
    <scope>NUCLEOTIDE SEQUENCE [LARGE SCALE GENOMIC DNA]</scope>
    <source>
        <strain evidence="6 7">OK461</strain>
    </source>
</reference>
<dbReference type="InterPro" id="IPR013785">
    <property type="entry name" value="Aldolase_TIM"/>
</dbReference>
<dbReference type="Gene3D" id="3.20.20.70">
    <property type="entry name" value="Aldolase class I"/>
    <property type="match status" value="1"/>
</dbReference>
<organism evidence="6 7">
    <name type="scientific">Streptomyces mirabilis</name>
    <dbReference type="NCBI Taxonomy" id="68239"/>
    <lineage>
        <taxon>Bacteria</taxon>
        <taxon>Bacillati</taxon>
        <taxon>Actinomycetota</taxon>
        <taxon>Actinomycetes</taxon>
        <taxon>Kitasatosporales</taxon>
        <taxon>Streptomycetaceae</taxon>
        <taxon>Streptomyces</taxon>
    </lineage>
</organism>
<evidence type="ECO:0000313" key="6">
    <source>
        <dbReference type="EMBL" id="SFF64484.1"/>
    </source>
</evidence>
<evidence type="ECO:0000256" key="4">
    <source>
        <dbReference type="ARBA" id="ARBA00023014"/>
    </source>
</evidence>
<dbReference type="Pfam" id="PF04055">
    <property type="entry name" value="Radical_SAM"/>
    <property type="match status" value="1"/>
</dbReference>
<evidence type="ECO:0000313" key="7">
    <source>
        <dbReference type="Proteomes" id="UP000181942"/>
    </source>
</evidence>
<dbReference type="CDD" id="cd01335">
    <property type="entry name" value="Radical_SAM"/>
    <property type="match status" value="1"/>
</dbReference>
<dbReference type="PANTHER" id="PTHR11228">
    <property type="entry name" value="RADICAL SAM DOMAIN PROTEIN"/>
    <property type="match status" value="1"/>
</dbReference>
<protein>
    <submittedName>
        <fullName evidence="6">Molybdenum cofactor biosynthesis enzyme MoaA</fullName>
    </submittedName>
</protein>
<dbReference type="InterPro" id="IPR058240">
    <property type="entry name" value="rSAM_sf"/>
</dbReference>
<dbReference type="GO" id="GO:0003824">
    <property type="term" value="F:catalytic activity"/>
    <property type="evidence" value="ECO:0007669"/>
    <property type="project" value="InterPro"/>
</dbReference>
<keyword evidence="4" id="KW-0411">Iron-sulfur</keyword>
<proteinExistence type="predicted"/>